<proteinExistence type="predicted"/>
<feature type="transmembrane region" description="Helical" evidence="1">
    <location>
        <begin position="215"/>
        <end position="236"/>
    </location>
</feature>
<dbReference type="Proteomes" id="UP001167796">
    <property type="component" value="Unassembled WGS sequence"/>
</dbReference>
<keyword evidence="1" id="KW-0812">Transmembrane</keyword>
<feature type="transmembrane region" description="Helical" evidence="1">
    <location>
        <begin position="248"/>
        <end position="267"/>
    </location>
</feature>
<evidence type="ECO:0000313" key="4">
    <source>
        <dbReference type="Proteomes" id="UP001167796"/>
    </source>
</evidence>
<feature type="domain" description="Heparan-alpha-glucosaminide N-acetyltransferase catalytic" evidence="2">
    <location>
        <begin position="25"/>
        <end position="183"/>
    </location>
</feature>
<evidence type="ECO:0000259" key="2">
    <source>
        <dbReference type="Pfam" id="PF07786"/>
    </source>
</evidence>
<dbReference type="PANTHER" id="PTHR31061:SF24">
    <property type="entry name" value="LD22376P"/>
    <property type="match status" value="1"/>
</dbReference>
<gene>
    <name evidence="3" type="ORF">Q5H92_24095</name>
</gene>
<dbReference type="EMBL" id="JAUQSX010000017">
    <property type="protein sequence ID" value="MDO7849468.1"/>
    <property type="molecule type" value="Genomic_DNA"/>
</dbReference>
<feature type="transmembrane region" description="Helical" evidence="1">
    <location>
        <begin position="129"/>
        <end position="149"/>
    </location>
</feature>
<sequence length="393" mass="43122">MQRTTQAAVETTGTLPLAEASQPGRLISLDVFRGLTVMAMILVNNPGDWGHIYPPLEHAEWNGCTPTDLIFPFFLFIVGVSLVYALDGIKQRGGPQGAVLGRVLRRAGVLFGLGLLLSLYPKFNFPVVRIMGVLQRIALVFLGCSFIFLKTNWRTQVGLIIGFLVGYAVLMQLVPVPGFGPANLEPATNLGAWLDRTIFTEPHLWKQSKTWDPEGLLGTLPALGTGLLGCLTAQWLRRKDQEPAAKVAWLFVAAGGLIILGLCWAPWFPINKALWSSSYVLYCGGLAMAGLAALYWICDVQGYRAWTRPALVYGVNAILVFCLSALLSRTFGLFKLALPGGKTGGLKEWLYEWGIAPFFSDPRNASLVGAVTLIVIWYFILSWMYKKGVVLKV</sequence>
<feature type="transmembrane region" description="Helical" evidence="1">
    <location>
        <begin position="156"/>
        <end position="174"/>
    </location>
</feature>
<keyword evidence="4" id="KW-1185">Reference proteome</keyword>
<dbReference type="Pfam" id="PF07786">
    <property type="entry name" value="HGSNAT_cat"/>
    <property type="match status" value="1"/>
</dbReference>
<keyword evidence="1" id="KW-0472">Membrane</keyword>
<accession>A0ABT9AIS0</accession>
<feature type="transmembrane region" description="Helical" evidence="1">
    <location>
        <begin position="279"/>
        <end position="298"/>
    </location>
</feature>
<dbReference type="RefSeq" id="WP_305014137.1">
    <property type="nucleotide sequence ID" value="NZ_JAUQSX010000017.1"/>
</dbReference>
<feature type="transmembrane region" description="Helical" evidence="1">
    <location>
        <begin position="69"/>
        <end position="86"/>
    </location>
</feature>
<reference evidence="3" key="1">
    <citation type="submission" date="2023-07" db="EMBL/GenBank/DDBJ databases">
        <authorList>
            <person name="Kim M.K."/>
        </authorList>
    </citation>
    <scope>NUCLEOTIDE SEQUENCE</scope>
    <source>
        <strain evidence="3">M29</strain>
    </source>
</reference>
<evidence type="ECO:0000256" key="1">
    <source>
        <dbReference type="SAM" id="Phobius"/>
    </source>
</evidence>
<organism evidence="3 4">
    <name type="scientific">Hymenobacter mellowenesis</name>
    <dbReference type="NCBI Taxonomy" id="3063995"/>
    <lineage>
        <taxon>Bacteria</taxon>
        <taxon>Pseudomonadati</taxon>
        <taxon>Bacteroidota</taxon>
        <taxon>Cytophagia</taxon>
        <taxon>Cytophagales</taxon>
        <taxon>Hymenobacteraceae</taxon>
        <taxon>Hymenobacter</taxon>
    </lineage>
</organism>
<feature type="transmembrane region" description="Helical" evidence="1">
    <location>
        <begin position="367"/>
        <end position="385"/>
    </location>
</feature>
<protein>
    <submittedName>
        <fullName evidence="3">Heparan-alpha-glucosaminide N-acetyltransferase domain-containing protein</fullName>
    </submittedName>
</protein>
<feature type="transmembrane region" description="Helical" evidence="1">
    <location>
        <begin position="310"/>
        <end position="328"/>
    </location>
</feature>
<dbReference type="InterPro" id="IPR012429">
    <property type="entry name" value="HGSNAT_cat"/>
</dbReference>
<evidence type="ECO:0000313" key="3">
    <source>
        <dbReference type="EMBL" id="MDO7849468.1"/>
    </source>
</evidence>
<comment type="caution">
    <text evidence="3">The sequence shown here is derived from an EMBL/GenBank/DDBJ whole genome shotgun (WGS) entry which is preliminary data.</text>
</comment>
<name>A0ABT9AIS0_9BACT</name>
<keyword evidence="1" id="KW-1133">Transmembrane helix</keyword>
<dbReference type="PANTHER" id="PTHR31061">
    <property type="entry name" value="LD22376P"/>
    <property type="match status" value="1"/>
</dbReference>